<proteinExistence type="predicted"/>
<protein>
    <submittedName>
        <fullName evidence="2">Hypothetical_protein</fullName>
    </submittedName>
</protein>
<dbReference type="AlphaFoldDB" id="A0AA86QXP8"/>
<name>A0AA86QXP8_9EUKA</name>
<evidence type="ECO:0000313" key="3">
    <source>
        <dbReference type="Proteomes" id="UP001642409"/>
    </source>
</evidence>
<dbReference type="Proteomes" id="UP001642409">
    <property type="component" value="Unassembled WGS sequence"/>
</dbReference>
<dbReference type="EMBL" id="CAXDID020000059">
    <property type="protein sequence ID" value="CAL6009303.1"/>
    <property type="molecule type" value="Genomic_DNA"/>
</dbReference>
<accession>A0AA86QXP8</accession>
<reference evidence="1" key="1">
    <citation type="submission" date="2023-06" db="EMBL/GenBank/DDBJ databases">
        <authorList>
            <person name="Kurt Z."/>
        </authorList>
    </citation>
    <scope>NUCLEOTIDE SEQUENCE</scope>
</reference>
<organism evidence="1">
    <name type="scientific">Hexamita inflata</name>
    <dbReference type="NCBI Taxonomy" id="28002"/>
    <lineage>
        <taxon>Eukaryota</taxon>
        <taxon>Metamonada</taxon>
        <taxon>Diplomonadida</taxon>
        <taxon>Hexamitidae</taxon>
        <taxon>Hexamitinae</taxon>
        <taxon>Hexamita</taxon>
    </lineage>
</organism>
<comment type="caution">
    <text evidence="1">The sequence shown here is derived from an EMBL/GenBank/DDBJ whole genome shotgun (WGS) entry which is preliminary data.</text>
</comment>
<dbReference type="EMBL" id="CATOUU010000998">
    <property type="protein sequence ID" value="CAI9966068.1"/>
    <property type="molecule type" value="Genomic_DNA"/>
</dbReference>
<keyword evidence="3" id="KW-1185">Reference proteome</keyword>
<evidence type="ECO:0000313" key="2">
    <source>
        <dbReference type="EMBL" id="CAL6009303.1"/>
    </source>
</evidence>
<gene>
    <name evidence="2" type="ORF">HINF_LOCUS21535</name>
    <name evidence="1" type="ORF">HINF_LOCUS53713</name>
</gene>
<reference evidence="2 3" key="2">
    <citation type="submission" date="2024-07" db="EMBL/GenBank/DDBJ databases">
        <authorList>
            <person name="Akdeniz Z."/>
        </authorList>
    </citation>
    <scope>NUCLEOTIDE SEQUENCE [LARGE SCALE GENOMIC DNA]</scope>
</reference>
<sequence length="163" mass="18886">MQQGVGHISNTEFDDTETVSDAKQFQSSELIQSVTVGQTIVQKRKLNRVATTKCSSFKNSTFILVSNQMQYSSQQQKSERITNNEVVEECDDNVKFTQISEFKLSQILLLVPNRTSRKLLKFQLYSTQDFREKQDSNDYKLSIVLFKFNQVDIQIIYIIPNLK</sequence>
<evidence type="ECO:0000313" key="1">
    <source>
        <dbReference type="EMBL" id="CAI9966068.1"/>
    </source>
</evidence>